<comment type="caution">
    <text evidence="1">The sequence shown here is derived from an EMBL/GenBank/DDBJ whole genome shotgun (WGS) entry which is preliminary data.</text>
</comment>
<proteinExistence type="predicted"/>
<gene>
    <name evidence="1" type="ORF">ME7_01060</name>
</gene>
<dbReference type="EMBL" id="AIMC01000020">
    <property type="protein sequence ID" value="EJF76516.1"/>
    <property type="molecule type" value="Genomic_DNA"/>
</dbReference>
<evidence type="ECO:0000313" key="2">
    <source>
        <dbReference type="Proteomes" id="UP000008748"/>
    </source>
</evidence>
<evidence type="ECO:0000313" key="1">
    <source>
        <dbReference type="EMBL" id="EJF76516.1"/>
    </source>
</evidence>
<dbReference type="Proteomes" id="UP000008748">
    <property type="component" value="Unassembled WGS sequence"/>
</dbReference>
<protein>
    <submittedName>
        <fullName evidence="1">Uncharacterized protein</fullName>
    </submittedName>
</protein>
<organism evidence="1 2">
    <name type="scientific">Bartonella birtlesii LL-WM9</name>
    <dbReference type="NCBI Taxonomy" id="1094552"/>
    <lineage>
        <taxon>Bacteria</taxon>
        <taxon>Pseudomonadati</taxon>
        <taxon>Pseudomonadota</taxon>
        <taxon>Alphaproteobacteria</taxon>
        <taxon>Hyphomicrobiales</taxon>
        <taxon>Bartonellaceae</taxon>
        <taxon>Bartonella</taxon>
    </lineage>
</organism>
<reference evidence="1 2" key="1">
    <citation type="submission" date="2012-03" db="EMBL/GenBank/DDBJ databases">
        <title>The Genome Sequence of Bartonella birtlesii LL-WM9.</title>
        <authorList>
            <consortium name="The Broad Institute Genome Sequencing Platform"/>
            <consortium name="The Broad Institute Genome Sequencing Center for Infectious Disease"/>
            <person name="Feldgarden M."/>
            <person name="Kirby J."/>
            <person name="Kosoy M."/>
            <person name="Birtles R."/>
            <person name="Probert W.S."/>
            <person name="Chiaraviglio L."/>
            <person name="Young S.K."/>
            <person name="Zeng Q."/>
            <person name="Gargeya S."/>
            <person name="Fitzgerald M."/>
            <person name="Haas B."/>
            <person name="Abouelleil A."/>
            <person name="Alvarado L."/>
            <person name="Arachchi H.M."/>
            <person name="Berlin A."/>
            <person name="Chapman S.B."/>
            <person name="Gearin G."/>
            <person name="Goldberg J."/>
            <person name="Griggs A."/>
            <person name="Gujja S."/>
            <person name="Hansen M."/>
            <person name="Heiman D."/>
            <person name="Howarth C."/>
            <person name="Larimer J."/>
            <person name="Lui A."/>
            <person name="MacDonald P.J.P."/>
            <person name="McCowen C."/>
            <person name="Montmayeur A."/>
            <person name="Murphy C."/>
            <person name="Neiman D."/>
            <person name="Pearson M."/>
            <person name="Priest M."/>
            <person name="Roberts A."/>
            <person name="Saif S."/>
            <person name="Shea T."/>
            <person name="Sisk P."/>
            <person name="Stolte C."/>
            <person name="Sykes S."/>
            <person name="Wortman J."/>
            <person name="Nusbaum C."/>
            <person name="Birren B."/>
        </authorList>
    </citation>
    <scope>NUCLEOTIDE SEQUENCE [LARGE SCALE GENOMIC DNA]</scope>
    <source>
        <strain evidence="1 2">LL-WM9</strain>
    </source>
</reference>
<keyword evidence="2" id="KW-1185">Reference proteome</keyword>
<dbReference type="HOGENOM" id="CLU_3230148_0_0_5"/>
<dbReference type="AlphaFoldDB" id="J0PV92"/>
<name>J0PV92_9HYPH</name>
<dbReference type="PATRIC" id="fig|1094552.3.peg.1186"/>
<sequence>MHVLLEGIGIFIIFFFVKLNKHINDAASDIFMVVPMDYVAVIK</sequence>
<accession>J0PV92</accession>